<reference evidence="1 2" key="1">
    <citation type="submission" date="2020-07" db="EMBL/GenBank/DDBJ databases">
        <title>Exploring microbial biodiversity for novel pathways involved in the catabolism of aromatic compounds derived from lignin.</title>
        <authorList>
            <person name="Elkins J."/>
        </authorList>
    </citation>
    <scope>NUCLEOTIDE SEQUENCE [LARGE SCALE GENOMIC DNA]</scope>
    <source>
        <strain evidence="1 2">VanB</strain>
    </source>
</reference>
<accession>A0A7Z0AV52</accession>
<comment type="caution">
    <text evidence="1">The sequence shown here is derived from an EMBL/GenBank/DDBJ whole genome shotgun (WGS) entry which is preliminary data.</text>
</comment>
<proteinExistence type="predicted"/>
<protein>
    <submittedName>
        <fullName evidence="1">Uncharacterized protein</fullName>
    </submittedName>
</protein>
<sequence length="35" mass="3900">MNVSEQQPSDLSATAVAINSTRNVMPHYMESFLCQ</sequence>
<name>A0A7Z0AV52_9PSED</name>
<dbReference type="AlphaFoldDB" id="A0A7Z0AV52"/>
<organism evidence="1 2">
    <name type="scientific">Pseudomonas moraviensis</name>
    <dbReference type="NCBI Taxonomy" id="321662"/>
    <lineage>
        <taxon>Bacteria</taxon>
        <taxon>Pseudomonadati</taxon>
        <taxon>Pseudomonadota</taxon>
        <taxon>Gammaproteobacteria</taxon>
        <taxon>Pseudomonadales</taxon>
        <taxon>Pseudomonadaceae</taxon>
        <taxon>Pseudomonas</taxon>
    </lineage>
</organism>
<gene>
    <name evidence="1" type="ORF">GGI52_003967</name>
</gene>
<evidence type="ECO:0000313" key="1">
    <source>
        <dbReference type="EMBL" id="NYH10924.1"/>
    </source>
</evidence>
<dbReference type="EMBL" id="JACCAT010000001">
    <property type="protein sequence ID" value="NYH10924.1"/>
    <property type="molecule type" value="Genomic_DNA"/>
</dbReference>
<evidence type="ECO:0000313" key="2">
    <source>
        <dbReference type="Proteomes" id="UP000553035"/>
    </source>
</evidence>
<dbReference type="Proteomes" id="UP000553035">
    <property type="component" value="Unassembled WGS sequence"/>
</dbReference>